<evidence type="ECO:0000256" key="2">
    <source>
        <dbReference type="SAM" id="SignalP"/>
    </source>
</evidence>
<evidence type="ECO:0000313" key="4">
    <source>
        <dbReference type="Proteomes" id="UP001230685"/>
    </source>
</evidence>
<feature type="compositionally biased region" description="Pro residues" evidence="1">
    <location>
        <begin position="164"/>
        <end position="176"/>
    </location>
</feature>
<comment type="caution">
    <text evidence="3">The sequence shown here is derived from an EMBL/GenBank/DDBJ whole genome shotgun (WGS) entry which is preliminary data.</text>
</comment>
<organism evidence="3 4">
    <name type="scientific">Sphingomonas aurea</name>
    <dbReference type="NCBI Taxonomy" id="3063994"/>
    <lineage>
        <taxon>Bacteria</taxon>
        <taxon>Pseudomonadati</taxon>
        <taxon>Pseudomonadota</taxon>
        <taxon>Alphaproteobacteria</taxon>
        <taxon>Sphingomonadales</taxon>
        <taxon>Sphingomonadaceae</taxon>
        <taxon>Sphingomonas</taxon>
    </lineage>
</organism>
<reference evidence="3 4" key="1">
    <citation type="submission" date="2023-07" db="EMBL/GenBank/DDBJ databases">
        <authorList>
            <person name="Kim M.K."/>
        </authorList>
    </citation>
    <scope>NUCLEOTIDE SEQUENCE [LARGE SCALE GENOMIC DNA]</scope>
    <source>
        <strain evidence="3 4">KR1UV-12</strain>
    </source>
</reference>
<feature type="chain" id="PRO_5047335549" evidence="2">
    <location>
        <begin position="26"/>
        <end position="184"/>
    </location>
</feature>
<dbReference type="InterPro" id="IPR007485">
    <property type="entry name" value="LPS_assembly_LptE"/>
</dbReference>
<accession>A0ABT9ELG9</accession>
<gene>
    <name evidence="3" type="primary">lptE</name>
    <name evidence="3" type="ORF">Q5H91_11325</name>
</gene>
<dbReference type="RefSeq" id="WP_305173516.1">
    <property type="nucleotide sequence ID" value="NZ_JAUUDS010000005.1"/>
</dbReference>
<feature type="region of interest" description="Disordered" evidence="1">
    <location>
        <begin position="162"/>
        <end position="184"/>
    </location>
</feature>
<dbReference type="Pfam" id="PF04390">
    <property type="entry name" value="LptE"/>
    <property type="match status" value="1"/>
</dbReference>
<feature type="signal peptide" evidence="2">
    <location>
        <begin position="1"/>
        <end position="25"/>
    </location>
</feature>
<keyword evidence="4" id="KW-1185">Reference proteome</keyword>
<dbReference type="Gene3D" id="3.30.160.150">
    <property type="entry name" value="Lipoprotein like domain"/>
    <property type="match status" value="1"/>
</dbReference>
<dbReference type="Proteomes" id="UP001230685">
    <property type="component" value="Unassembled WGS sequence"/>
</dbReference>
<evidence type="ECO:0000313" key="3">
    <source>
        <dbReference type="EMBL" id="MDP1027807.1"/>
    </source>
</evidence>
<evidence type="ECO:0000256" key="1">
    <source>
        <dbReference type="SAM" id="MobiDB-lite"/>
    </source>
</evidence>
<name>A0ABT9ELG9_9SPHN</name>
<keyword evidence="3" id="KW-0449">Lipoprotein</keyword>
<sequence>MRRIAPLLLLAALALPGCGLRPLYAGGSNGTVATTLSGVEVGPIQGKAGWLVGNALRDRLGAPQGTPRYRIDVRLDDQISGLGVRRDDSVTRERRVLRARYQLVDLTSGNNTVLLDATAGSDAGIDVVQSEYATIAAENTALERLSTIVADEIVARIALYARAPTPPPPQPTPSDSPTPVVGKP</sequence>
<dbReference type="EMBL" id="JAUUDS010000005">
    <property type="protein sequence ID" value="MDP1027807.1"/>
    <property type="molecule type" value="Genomic_DNA"/>
</dbReference>
<keyword evidence="2" id="KW-0732">Signal</keyword>
<proteinExistence type="predicted"/>
<protein>
    <submittedName>
        <fullName evidence="3">LPS assembly lipoprotein LptE</fullName>
    </submittedName>
</protein>